<dbReference type="InterPro" id="IPR036940">
    <property type="entry name" value="PI3/4_kinase_cat_sf"/>
</dbReference>
<keyword evidence="12" id="KW-0443">Lipid metabolism</keyword>
<dbReference type="GO" id="GO:0005737">
    <property type="term" value="C:cytoplasm"/>
    <property type="evidence" value="ECO:0007669"/>
    <property type="project" value="UniProtKB-SubCell"/>
</dbReference>
<evidence type="ECO:0000313" key="20">
    <source>
        <dbReference type="Proteomes" id="UP001500889"/>
    </source>
</evidence>
<dbReference type="PROSITE" id="PS51545">
    <property type="entry name" value="PIK_HELICAL"/>
    <property type="match status" value="1"/>
</dbReference>
<dbReference type="PROSITE" id="PS00916">
    <property type="entry name" value="PI3_4_KINASE_2"/>
    <property type="match status" value="1"/>
</dbReference>
<evidence type="ECO:0000256" key="16">
    <source>
        <dbReference type="ARBA" id="ARBA00067500"/>
    </source>
</evidence>
<keyword evidence="11" id="KW-0067">ATP-binding</keyword>
<dbReference type="Pfam" id="PF19274">
    <property type="entry name" value="PI4K_N"/>
    <property type="match status" value="2"/>
</dbReference>
<organism evidence="19 20">
    <name type="scientific">Drosophila madeirensis</name>
    <name type="common">Fruit fly</name>
    <dbReference type="NCBI Taxonomy" id="30013"/>
    <lineage>
        <taxon>Eukaryota</taxon>
        <taxon>Metazoa</taxon>
        <taxon>Ecdysozoa</taxon>
        <taxon>Arthropoda</taxon>
        <taxon>Hexapoda</taxon>
        <taxon>Insecta</taxon>
        <taxon>Pterygota</taxon>
        <taxon>Neoptera</taxon>
        <taxon>Endopterygota</taxon>
        <taxon>Diptera</taxon>
        <taxon>Brachycera</taxon>
        <taxon>Muscomorpha</taxon>
        <taxon>Ephydroidea</taxon>
        <taxon>Drosophilidae</taxon>
        <taxon>Drosophila</taxon>
        <taxon>Sophophora</taxon>
    </lineage>
</organism>
<dbReference type="GO" id="GO:0048015">
    <property type="term" value="P:phosphatidylinositol-mediated signaling"/>
    <property type="evidence" value="ECO:0007669"/>
    <property type="project" value="TreeGrafter"/>
</dbReference>
<keyword evidence="10" id="KW-0418">Kinase</keyword>
<dbReference type="InterPro" id="IPR016024">
    <property type="entry name" value="ARM-type_fold"/>
</dbReference>
<feature type="domain" description="PIK helical" evidence="18">
    <location>
        <begin position="1599"/>
        <end position="1774"/>
    </location>
</feature>
<dbReference type="PROSITE" id="PS00915">
    <property type="entry name" value="PI3_4_KINASE_1"/>
    <property type="match status" value="1"/>
</dbReference>
<evidence type="ECO:0000256" key="15">
    <source>
        <dbReference type="ARBA" id="ARBA00062776"/>
    </source>
</evidence>
<comment type="similarity">
    <text evidence="3">Belongs to the PI3/PI4-kinase family. Type III PI4K subfamily.</text>
</comment>
<evidence type="ECO:0000256" key="5">
    <source>
        <dbReference type="ARBA" id="ARBA00022475"/>
    </source>
</evidence>
<dbReference type="SMART" id="SM00146">
    <property type="entry name" value="PI3Kc"/>
    <property type="match status" value="1"/>
</dbReference>
<dbReference type="GO" id="GO:0005524">
    <property type="term" value="F:ATP binding"/>
    <property type="evidence" value="ECO:0007669"/>
    <property type="project" value="UniProtKB-KW"/>
</dbReference>
<dbReference type="InterPro" id="IPR015433">
    <property type="entry name" value="PI3/4_kinase"/>
</dbReference>
<dbReference type="InterPro" id="IPR001263">
    <property type="entry name" value="PI3K_accessory_dom"/>
</dbReference>
<feature type="domain" description="PI3K/PI4K catalytic" evidence="17">
    <location>
        <begin position="1879"/>
        <end position="2144"/>
    </location>
</feature>
<evidence type="ECO:0000256" key="10">
    <source>
        <dbReference type="ARBA" id="ARBA00022777"/>
    </source>
</evidence>
<keyword evidence="7" id="KW-0597">Phosphoprotein</keyword>
<evidence type="ECO:0000256" key="6">
    <source>
        <dbReference type="ARBA" id="ARBA00022490"/>
    </source>
</evidence>
<evidence type="ECO:0000256" key="13">
    <source>
        <dbReference type="ARBA" id="ARBA00023136"/>
    </source>
</evidence>
<dbReference type="FunFam" id="1.25.40.70:FF:000002">
    <property type="entry name" value="Phosphatidylinositol 4-kinase, catalytic, alpha"/>
    <property type="match status" value="1"/>
</dbReference>
<gene>
    <name evidence="19" type="ORF">DMAD_00187</name>
</gene>
<dbReference type="Proteomes" id="UP001500889">
    <property type="component" value="Chromosome A"/>
</dbReference>
<keyword evidence="6" id="KW-0963">Cytoplasm</keyword>
<dbReference type="InterPro" id="IPR011009">
    <property type="entry name" value="Kinase-like_dom_sf"/>
</dbReference>
<dbReference type="Pfam" id="PF00454">
    <property type="entry name" value="PI3_PI4_kinase"/>
    <property type="match status" value="1"/>
</dbReference>
<dbReference type="SUPFAM" id="SSF48371">
    <property type="entry name" value="ARM repeat"/>
    <property type="match status" value="2"/>
</dbReference>
<evidence type="ECO:0000256" key="8">
    <source>
        <dbReference type="ARBA" id="ARBA00022679"/>
    </source>
</evidence>
<dbReference type="Gene3D" id="1.10.1070.11">
    <property type="entry name" value="Phosphatidylinositol 3-/4-kinase, catalytic domain"/>
    <property type="match status" value="1"/>
</dbReference>
<dbReference type="SUPFAM" id="SSF56112">
    <property type="entry name" value="Protein kinase-like (PK-like)"/>
    <property type="match status" value="1"/>
</dbReference>
<dbReference type="SMART" id="SM00145">
    <property type="entry name" value="PI3Ka"/>
    <property type="match status" value="1"/>
</dbReference>
<evidence type="ECO:0000256" key="11">
    <source>
        <dbReference type="ARBA" id="ARBA00022840"/>
    </source>
</evidence>
<dbReference type="PANTHER" id="PTHR10048">
    <property type="entry name" value="PHOSPHATIDYLINOSITOL KINASE"/>
    <property type="match status" value="1"/>
</dbReference>
<keyword evidence="8" id="KW-0808">Transferase</keyword>
<evidence type="ECO:0000256" key="4">
    <source>
        <dbReference type="ARBA" id="ARBA00012169"/>
    </source>
</evidence>
<dbReference type="FunFam" id="1.10.1070.11:FF:000005">
    <property type="entry name" value="Phosphatidylinositol 4-kinase, catalytic, alpha"/>
    <property type="match status" value="1"/>
</dbReference>
<reference evidence="19 20" key="1">
    <citation type="submission" date="2024-02" db="EMBL/GenBank/DDBJ databases">
        <title>A chromosome-level genome assembly of Drosophila madeirensis, a fruit fly species endemic to Madeira island.</title>
        <authorList>
            <person name="Tomihara K."/>
            <person name="Llopart A."/>
            <person name="Yamamoto D."/>
        </authorList>
    </citation>
    <scope>NUCLEOTIDE SEQUENCE [LARGE SCALE GENOMIC DNA]</scope>
    <source>
        <strain evidence="19 20">RF1</strain>
    </source>
</reference>
<dbReference type="EC" id="2.7.1.67" evidence="4"/>
<evidence type="ECO:0000256" key="7">
    <source>
        <dbReference type="ARBA" id="ARBA00022553"/>
    </source>
</evidence>
<evidence type="ECO:0000256" key="12">
    <source>
        <dbReference type="ARBA" id="ARBA00023098"/>
    </source>
</evidence>
<evidence type="ECO:0000256" key="3">
    <source>
        <dbReference type="ARBA" id="ARBA00006209"/>
    </source>
</evidence>
<evidence type="ECO:0000256" key="14">
    <source>
        <dbReference type="ARBA" id="ARBA00056014"/>
    </source>
</evidence>
<comment type="subcellular location">
    <subcellularLocation>
        <location evidence="1">Cell membrane</location>
    </subcellularLocation>
    <subcellularLocation>
        <location evidence="2">Cytoplasm</location>
    </subcellularLocation>
</comment>
<dbReference type="InterPro" id="IPR018936">
    <property type="entry name" value="PI3/4_kinase_CS"/>
</dbReference>
<evidence type="ECO:0000256" key="9">
    <source>
        <dbReference type="ARBA" id="ARBA00022741"/>
    </source>
</evidence>
<evidence type="ECO:0000256" key="1">
    <source>
        <dbReference type="ARBA" id="ARBA00004236"/>
    </source>
</evidence>
<dbReference type="Pfam" id="PF00613">
    <property type="entry name" value="PI3Ka"/>
    <property type="match status" value="1"/>
</dbReference>
<evidence type="ECO:0000259" key="17">
    <source>
        <dbReference type="PROSITE" id="PS50290"/>
    </source>
</evidence>
<evidence type="ECO:0000256" key="2">
    <source>
        <dbReference type="ARBA" id="ARBA00004496"/>
    </source>
</evidence>
<dbReference type="FunFam" id="3.30.1010.10:FF:000009">
    <property type="entry name" value="Phosphatidylinositol 4-kinase, catalytic, alpha"/>
    <property type="match status" value="1"/>
</dbReference>
<dbReference type="EMBL" id="AP029266">
    <property type="protein sequence ID" value="BFG00114.1"/>
    <property type="molecule type" value="Genomic_DNA"/>
</dbReference>
<dbReference type="PANTHER" id="PTHR10048:SF15">
    <property type="entry name" value="PHOSPHATIDYLINOSITOL 4-KINASE ALPHA"/>
    <property type="match status" value="1"/>
</dbReference>
<keyword evidence="5" id="KW-1003">Cell membrane</keyword>
<keyword evidence="13" id="KW-0472">Membrane</keyword>
<evidence type="ECO:0000259" key="18">
    <source>
        <dbReference type="PROSITE" id="PS51545"/>
    </source>
</evidence>
<dbReference type="Gene3D" id="1.25.40.70">
    <property type="entry name" value="Phosphatidylinositol 3-kinase, accessory domain (PIK)"/>
    <property type="match status" value="1"/>
</dbReference>
<accession>A0AAU9FXH0</accession>
<name>A0AAU9FXH0_DROMD</name>
<dbReference type="CDD" id="cd05167">
    <property type="entry name" value="PI4Kc_III_alpha"/>
    <property type="match status" value="1"/>
</dbReference>
<comment type="subunit">
    <text evidence="15">Component of a phosphatidylinositol 4-kinase (PI4K) complex, composed of PI4KA, EFR3 (EFR3A or EFR3B), TTC7 (TTC7A or TTC7B) and HYCC (HYCC1 or HYCC2). Interacts with TMEM150A; regulating recruitment to the plasma membrane. Interacts with TTC7A.</text>
</comment>
<dbReference type="InterPro" id="IPR045495">
    <property type="entry name" value="PI4K_N"/>
</dbReference>
<keyword evidence="20" id="KW-1185">Reference proteome</keyword>
<evidence type="ECO:0000313" key="19">
    <source>
        <dbReference type="EMBL" id="BFG00114.1"/>
    </source>
</evidence>
<dbReference type="InterPro" id="IPR042236">
    <property type="entry name" value="PI3K_accessory_sf"/>
</dbReference>
<proteinExistence type="inferred from homology"/>
<dbReference type="CDD" id="cd00871">
    <property type="entry name" value="PI4Ka"/>
    <property type="match status" value="1"/>
</dbReference>
<dbReference type="Gene3D" id="3.30.1010.10">
    <property type="entry name" value="Phosphatidylinositol 3-kinase Catalytic Subunit, Chain A, domain 4"/>
    <property type="match status" value="1"/>
</dbReference>
<dbReference type="GO" id="GO:0046854">
    <property type="term" value="P:phosphatidylinositol phosphate biosynthetic process"/>
    <property type="evidence" value="ECO:0007669"/>
    <property type="project" value="InterPro"/>
</dbReference>
<dbReference type="InterPro" id="IPR000403">
    <property type="entry name" value="PI3/4_kinase_cat_dom"/>
</dbReference>
<dbReference type="GO" id="GO:0005886">
    <property type="term" value="C:plasma membrane"/>
    <property type="evidence" value="ECO:0007669"/>
    <property type="project" value="UniProtKB-SubCell"/>
</dbReference>
<dbReference type="GO" id="GO:0004430">
    <property type="term" value="F:1-phosphatidylinositol 4-kinase activity"/>
    <property type="evidence" value="ECO:0007669"/>
    <property type="project" value="UniProtKB-EC"/>
</dbReference>
<keyword evidence="9" id="KW-0547">Nucleotide-binding</keyword>
<dbReference type="PROSITE" id="PS50290">
    <property type="entry name" value="PI3_4_KINASE_3"/>
    <property type="match status" value="1"/>
</dbReference>
<protein>
    <recommendedName>
        <fullName evidence="16">Phosphatidylinositol 4-kinase alpha</fullName>
        <ecNumber evidence="4">2.7.1.67</ecNumber>
    </recommendedName>
</protein>
<comment type="function">
    <text evidence="14">Acts on phosphatidylinositol (PtdIns) in the first committed step in the production of the second messenger inositol-1,4,5,-trisphosphate.</text>
</comment>
<sequence length="2160" mass="243290">MTMTASDKYTYQRAVLCLARVLAGIQPTPWEKVQTLFRYCPQENAAGVFCLDTRAQDAVIALGIYFLESGCQHESQIVPYLLRLAKCLPKAVWIDDARSSKIERVRIPSAEKFSFCLNTLLSDIAAKCPDSREEIILNQVETLGALANIVKSSRDSSSAPPPIVLCKATVPLLFGLARSMGRYASNDPPLLCRIFPPELLPIQRVGGRDGTASSSASGTCGGSFSSSERLAATANHQFRPIIPRSMSGSLAAHQHHHQQYDDNRQRHLGYGFYTNASNAGNSKQKPSLNSYCSVPYDPRTHFFTRYGSSFNQFPNMRVCESPTKGGPRPLYRVPPFPIQHLQTIFAVSKKLLTKDTLEHLDEQASDIFSLHQIKGYCYKSFSETLNLVLVTLLRELLQHQVDLPTPFTKDVQEFVKRLFLNGQTELQNKQQDQERERREENGITVVNKYKVNVMANAACVDLLVWAIRDETVDVDYTVPSLQNGLQFLLKKEADKLCGRLSQKLNLVLSHKIVMDHMPLLMVCLEGLGKLAQKFPNIAGTSISYLRDFLVDPSPILGKLHAHAMQTLALQKKEKELTPFKIVVQHSDSRAVVDILNDNQKHAAVAGLPGAAGRSGHVAFEALRDAAIENLSIALRAAHTLDQFCVPALVANVSNRLFTAEKHESESNLVSLNIIVMLGHVAVALKDTSKTTQNILQFFIQRFCKVPSEQNALIVDQLGCMIISQCETHVFDEIMKMFSRVTVQSASLAYTSDPEHRKQFHHVSDAVVNALGNIAANIQGDAEMLELLGKLLELFVQIGLDGERSYDNTPGAQKASSRAGNLGMLIPVIAVLVRRLPPIKNPRQRLHKLFKDFWAYCVVMGFTNARLWPADWYQGVQQIAAKSPLLISQTAHKSDMRELNYTLAIKSDSVNELRSQILMLLEHSSDNVATAINKLTFAQCTYLLSVYWLEMLRVENADEPSLEPIMSYLCDTALQRDKTGIWQCVKCVADQVFEKFRNVLYAHDEIREKVLESQATLLLVYFNHIHKQIQLVADQYLSQLVDRFPHLLWNRRVLWCMLDILQLLAYSLTLDPNEETPTLRVVSTPYTLQLMDSLPARELRLKDFADRCQGIVNEAMKWAPRSTRSHLQEYPNQIPTPVLAHHSGLALAIDSVVNSSYLHPGNALGTLSKRPSCVNSDTPRFVSVLCLRSKYAGEISGLLSVLSEQDKAGLAERLVSDVWEACRDKSDARHRGALWRATAYLIICAEVDRKLLHAVASSQLELFTESVMETAVECWQWVLTARQDLELCFIQEMVSAWQTTFEKRMGLFALEQEVTHPLAAYEGCKLVSSPILIAPHLIWLQLLSEMVDTAKYCNRDKVEMFCLLLHRCLPILKSSRQNRQVATVGCRFKLLQCGLSLLQGNTIPKSLARNILRERIYSNALDYFCGPPTCPIQSRDQLLDDILILLKFWQTMRSEKKHLVTSEVGDYDMAANASGSSNQMLGVKANPETASLISGGPDYSMRSMSASGNVTGGSSGWYNTIPHSTSTLSKRSNRSKRLQYQKDSYDKDYMKKRNLILELLAVELEFLITWYNPNSLPDLIVPGEEQITEWRNRPYKANVWRDYARLAWCYNPSLAVFLPQRIKNAEIIDEEVSRLVCSDPIAVCHIPEALKYLCTTKNLLQESPDLVYILSWSPVTPIQALSYFSRQYPSHPLTAQYAVKSLSSFPAESVLPYIPQLVQALRHDTMGYVVEFIKNISKRSQIVAHQLIWNMQTNMYMDEDQMHRDPNLYEALDMLSQNIIASFSGAAKRFYEREFDFFGKITAVSGEIRSFAKGMERKNACLAALSRIKVQSGCYLPSNPEAMVLDIDYSSGTPMQSAAKAPYLARFRVYRCGITELETRAMEVSNNPNSQEDAKITLGVESWQAAIFKVGDDVRQDMLALQVITIFKNIFQQVGLDLFLFPYRVVATAPGCGVIECVPNAKSRDQLGRQTDSGLSEYFQHQYGDESSKEFQAARANFVKSMAAYSLIGYLLQIKDRHNGNIMIDKDGHIIHIDFGFMFESSPGGNIGFEPDMKLTDEMVMIMGGKMDSPAFKWFCELCVQAFLAVRPYQDAIVSLVSLMLDTGLPCFRGQTINLLKQRFVATKNNKEAAAHMLSVIRNSYQNFRTRTYDMIQYYQNQIPY</sequence>